<dbReference type="OrthoDB" id="6718630at2759"/>
<comment type="similarity">
    <text evidence="3">Belongs to the heat shock protein 70 family.</text>
</comment>
<gene>
    <name evidence="4" type="ORF">GSBLH_T00003594001</name>
</gene>
<dbReference type="Pfam" id="PF00012">
    <property type="entry name" value="HSP70"/>
    <property type="match status" value="1"/>
</dbReference>
<accession>D8M663</accession>
<dbReference type="InterPro" id="IPR013126">
    <property type="entry name" value="Hsp_70_fam"/>
</dbReference>
<dbReference type="PRINTS" id="PR00301">
    <property type="entry name" value="HEATSHOCK70"/>
</dbReference>
<dbReference type="SUPFAM" id="SSF53067">
    <property type="entry name" value="Actin-like ATPase domain"/>
    <property type="match status" value="2"/>
</dbReference>
<keyword evidence="2 3" id="KW-0067">ATP-binding</keyword>
<proteinExistence type="inferred from homology"/>
<dbReference type="InterPro" id="IPR029047">
    <property type="entry name" value="HSP70_peptide-bd_sf"/>
</dbReference>
<dbReference type="InParanoid" id="D8M663"/>
<evidence type="ECO:0000256" key="3">
    <source>
        <dbReference type="RuleBase" id="RU003322"/>
    </source>
</evidence>
<dbReference type="GO" id="GO:0140662">
    <property type="term" value="F:ATP-dependent protein folding chaperone"/>
    <property type="evidence" value="ECO:0007669"/>
    <property type="project" value="InterPro"/>
</dbReference>
<evidence type="ECO:0000256" key="2">
    <source>
        <dbReference type="ARBA" id="ARBA00022840"/>
    </source>
</evidence>
<sequence length="540" mass="60391">MNLQRDEYVLGIDFGTTNTCAAFMTSREPDPITVPFPNGAHLLKSCVQYGKNADVGDAAYKHLSTGKGGIVRNVKRILGRYYSDEIVQRCKTEKQCAVDIEEVNDKPVLRIDRNTTLAPSDVASRIIQRTYETADKYVKQSYGSDMKCVKVMITFPANFNNNQRTATLLAVEKAGIPKEKLKMMNEPSAAAFHYCKLKHIDNQTILVYDLGGGTFDVSIIRVNRGDYTVLKYAGDPFLGGADFDSLFADYIEKKCKSDYHVPLIRSNNEKTRRKLQAHLLSLAEEAKIGLSSSETTYVDLTGFGIDPKKSLENDDSDDSDEDEYSMKVTRSELNDCIREKINTSINIVNKCLSECGLSTSSIDQVVLIGGSSQLTIVKERLEKMFGSGKVSGGEVNAELAVARGACQTLVSTLNLKDRVVYSLGQELKRNRVQCLIPCQSEIPCTSRESETVPPRDYTRSISCAIYQGNAKSVGDIENREKCDLVEEYVIDGFDPAPRSEIHFLTTFKIDEYGIIHVIDKHKEKNQILVDKMFKWEEPML</sequence>
<organism evidence="4">
    <name type="scientific">Blastocystis hominis</name>
    <dbReference type="NCBI Taxonomy" id="12968"/>
    <lineage>
        <taxon>Eukaryota</taxon>
        <taxon>Sar</taxon>
        <taxon>Stramenopiles</taxon>
        <taxon>Bigyra</taxon>
        <taxon>Opalozoa</taxon>
        <taxon>Opalinata</taxon>
        <taxon>Blastocystidae</taxon>
        <taxon>Blastocystis</taxon>
    </lineage>
</organism>
<dbReference type="GeneID" id="24920683"/>
<evidence type="ECO:0000313" key="4">
    <source>
        <dbReference type="EMBL" id="CBK23772.2"/>
    </source>
</evidence>
<dbReference type="EMBL" id="FN668661">
    <property type="protein sequence ID" value="CBK23772.2"/>
    <property type="molecule type" value="Genomic_DNA"/>
</dbReference>
<dbReference type="SUPFAM" id="SSF100920">
    <property type="entry name" value="Heat shock protein 70kD (HSP70), peptide-binding domain"/>
    <property type="match status" value="1"/>
</dbReference>
<keyword evidence="1 3" id="KW-0547">Nucleotide-binding</keyword>
<dbReference type="Gene3D" id="2.60.34.10">
    <property type="entry name" value="Substrate Binding Domain Of DNAk, Chain A, domain 1"/>
    <property type="match status" value="1"/>
</dbReference>
<dbReference type="PANTHER" id="PTHR19375">
    <property type="entry name" value="HEAT SHOCK PROTEIN 70KDA"/>
    <property type="match status" value="1"/>
</dbReference>
<dbReference type="Gene3D" id="3.30.420.40">
    <property type="match status" value="2"/>
</dbReference>
<dbReference type="Gene3D" id="3.90.640.10">
    <property type="entry name" value="Actin, Chain A, domain 4"/>
    <property type="match status" value="1"/>
</dbReference>
<dbReference type="Proteomes" id="UP000008312">
    <property type="component" value="Unassembled WGS sequence"/>
</dbReference>
<dbReference type="InterPro" id="IPR018181">
    <property type="entry name" value="Heat_shock_70_CS"/>
</dbReference>
<evidence type="ECO:0000256" key="1">
    <source>
        <dbReference type="ARBA" id="ARBA00022741"/>
    </source>
</evidence>
<dbReference type="AlphaFoldDB" id="D8M663"/>
<dbReference type="GO" id="GO:0005524">
    <property type="term" value="F:ATP binding"/>
    <property type="evidence" value="ECO:0007669"/>
    <property type="project" value="UniProtKB-KW"/>
</dbReference>
<dbReference type="InterPro" id="IPR043129">
    <property type="entry name" value="ATPase_NBD"/>
</dbReference>
<evidence type="ECO:0000313" key="5">
    <source>
        <dbReference type="Proteomes" id="UP000008312"/>
    </source>
</evidence>
<dbReference type="RefSeq" id="XP_012897820.1">
    <property type="nucleotide sequence ID" value="XM_013042366.1"/>
</dbReference>
<dbReference type="PROSITE" id="PS00329">
    <property type="entry name" value="HSP70_2"/>
    <property type="match status" value="1"/>
</dbReference>
<evidence type="ECO:0008006" key="6">
    <source>
        <dbReference type="Google" id="ProtNLM"/>
    </source>
</evidence>
<protein>
    <recommendedName>
        <fullName evidence="6">Heat shock protein 70</fullName>
    </recommendedName>
</protein>
<reference evidence="4" key="1">
    <citation type="submission" date="2010-02" db="EMBL/GenBank/DDBJ databases">
        <title>Sequencing and annotation of the Blastocystis hominis genome.</title>
        <authorList>
            <person name="Wincker P."/>
        </authorList>
    </citation>
    <scope>NUCLEOTIDE SEQUENCE</scope>
    <source>
        <strain evidence="4">Singapore isolate B</strain>
    </source>
</reference>
<name>D8M663_BLAHO</name>
<keyword evidence="5" id="KW-1185">Reference proteome</keyword>